<dbReference type="Proteomes" id="UP001305779">
    <property type="component" value="Unassembled WGS sequence"/>
</dbReference>
<dbReference type="PROSITE" id="PS50157">
    <property type="entry name" value="ZINC_FINGER_C2H2_2"/>
    <property type="match status" value="1"/>
</dbReference>
<keyword evidence="3 6" id="KW-0863">Zinc-finger</keyword>
<evidence type="ECO:0000256" key="4">
    <source>
        <dbReference type="ARBA" id="ARBA00022833"/>
    </source>
</evidence>
<name>A0ABR0ET14_ZASCE</name>
<evidence type="ECO:0000256" key="1">
    <source>
        <dbReference type="ARBA" id="ARBA00004123"/>
    </source>
</evidence>
<feature type="compositionally biased region" description="Low complexity" evidence="7">
    <location>
        <begin position="180"/>
        <end position="194"/>
    </location>
</feature>
<evidence type="ECO:0000256" key="5">
    <source>
        <dbReference type="ARBA" id="ARBA00023242"/>
    </source>
</evidence>
<accession>A0ABR0ET14</accession>
<feature type="domain" description="C2H2-type" evidence="8">
    <location>
        <begin position="44"/>
        <end position="74"/>
    </location>
</feature>
<dbReference type="EMBL" id="JAXOVC010000003">
    <property type="protein sequence ID" value="KAK4504524.1"/>
    <property type="molecule type" value="Genomic_DNA"/>
</dbReference>
<evidence type="ECO:0000256" key="2">
    <source>
        <dbReference type="ARBA" id="ARBA00022723"/>
    </source>
</evidence>
<evidence type="ECO:0000256" key="3">
    <source>
        <dbReference type="ARBA" id="ARBA00022771"/>
    </source>
</evidence>
<gene>
    <name evidence="9" type="ORF">PRZ48_005440</name>
</gene>
<organism evidence="9 10">
    <name type="scientific">Zasmidium cellare</name>
    <name type="common">Wine cellar mold</name>
    <name type="synonym">Racodium cellare</name>
    <dbReference type="NCBI Taxonomy" id="395010"/>
    <lineage>
        <taxon>Eukaryota</taxon>
        <taxon>Fungi</taxon>
        <taxon>Dikarya</taxon>
        <taxon>Ascomycota</taxon>
        <taxon>Pezizomycotina</taxon>
        <taxon>Dothideomycetes</taxon>
        <taxon>Dothideomycetidae</taxon>
        <taxon>Mycosphaerellales</taxon>
        <taxon>Mycosphaerellaceae</taxon>
        <taxon>Zasmidium</taxon>
    </lineage>
</organism>
<feature type="region of interest" description="Disordered" evidence="7">
    <location>
        <begin position="263"/>
        <end position="323"/>
    </location>
</feature>
<feature type="compositionally biased region" description="Basic and acidic residues" evidence="7">
    <location>
        <begin position="378"/>
        <end position="390"/>
    </location>
</feature>
<keyword evidence="4" id="KW-0862">Zinc</keyword>
<protein>
    <recommendedName>
        <fullName evidence="8">C2H2-type domain-containing protein</fullName>
    </recommendedName>
</protein>
<proteinExistence type="predicted"/>
<feature type="compositionally biased region" description="Basic and acidic residues" evidence="7">
    <location>
        <begin position="133"/>
        <end position="151"/>
    </location>
</feature>
<evidence type="ECO:0000313" key="9">
    <source>
        <dbReference type="EMBL" id="KAK4504524.1"/>
    </source>
</evidence>
<keyword evidence="10" id="KW-1185">Reference proteome</keyword>
<comment type="subcellular location">
    <subcellularLocation>
        <location evidence="1">Nucleus</location>
    </subcellularLocation>
</comment>
<keyword evidence="2" id="KW-0479">Metal-binding</keyword>
<dbReference type="PROSITE" id="PS00028">
    <property type="entry name" value="ZINC_FINGER_C2H2_1"/>
    <property type="match status" value="1"/>
</dbReference>
<dbReference type="SMART" id="SM00355">
    <property type="entry name" value="ZnF_C2H2"/>
    <property type="match status" value="2"/>
</dbReference>
<evidence type="ECO:0000256" key="7">
    <source>
        <dbReference type="SAM" id="MobiDB-lite"/>
    </source>
</evidence>
<dbReference type="InterPro" id="IPR013087">
    <property type="entry name" value="Znf_C2H2_type"/>
</dbReference>
<feature type="compositionally biased region" description="Polar residues" evidence="7">
    <location>
        <begin position="419"/>
        <end position="431"/>
    </location>
</feature>
<feature type="region of interest" description="Disordered" evidence="7">
    <location>
        <begin position="342"/>
        <end position="439"/>
    </location>
</feature>
<feature type="region of interest" description="Disordered" evidence="7">
    <location>
        <begin position="168"/>
        <end position="204"/>
    </location>
</feature>
<comment type="caution">
    <text evidence="9">The sequence shown here is derived from an EMBL/GenBank/DDBJ whole genome shotgun (WGS) entry which is preliminary data.</text>
</comment>
<evidence type="ECO:0000313" key="10">
    <source>
        <dbReference type="Proteomes" id="UP001305779"/>
    </source>
</evidence>
<evidence type="ECO:0000259" key="8">
    <source>
        <dbReference type="PROSITE" id="PS50157"/>
    </source>
</evidence>
<dbReference type="PANTHER" id="PTHR23215:SF0">
    <property type="entry name" value="BUB3-INTERACTING AND GLEBS MOTIF-CONTAINING PROTEIN ZNF207"/>
    <property type="match status" value="1"/>
</dbReference>
<keyword evidence="5" id="KW-0539">Nucleus</keyword>
<evidence type="ECO:0000256" key="6">
    <source>
        <dbReference type="PROSITE-ProRule" id="PRU00042"/>
    </source>
</evidence>
<feature type="region of interest" description="Disordered" evidence="7">
    <location>
        <begin position="123"/>
        <end position="151"/>
    </location>
</feature>
<reference evidence="9 10" key="1">
    <citation type="journal article" date="2023" name="G3 (Bethesda)">
        <title>A chromosome-level genome assembly of Zasmidium syzygii isolated from banana leaves.</title>
        <authorList>
            <person name="van Westerhoven A.C."/>
            <person name="Mehrabi R."/>
            <person name="Talebi R."/>
            <person name="Steentjes M.B.F."/>
            <person name="Corcolon B."/>
            <person name="Chong P.A."/>
            <person name="Kema G.H.J."/>
            <person name="Seidl M.F."/>
        </authorList>
    </citation>
    <scope>NUCLEOTIDE SEQUENCE [LARGE SCALE GENOMIC DNA]</scope>
    <source>
        <strain evidence="9 10">P124</strain>
    </source>
</reference>
<dbReference type="CDD" id="cd20908">
    <property type="entry name" value="SUF4-like"/>
    <property type="match status" value="1"/>
</dbReference>
<dbReference type="PANTHER" id="PTHR23215">
    <property type="entry name" value="ZINC FINGER PROTEIN 207"/>
    <property type="match status" value="1"/>
</dbReference>
<sequence length="439" mass="47124">MGNKKRKHGGESLEDVLARPWCYYCERDFDNMKVLVDHQKVKHFQCHFGSCHRRLNTIGGLRVHMQQVHKAELHEVPNANENRRDVNVEIFAMVGVPESLINARNEIVTRAYHNMEAEHMRRTGNPLAGSAAAKEREETNSSKKVKIEDKEDLKRRVAEAKAKREAIKKAQAMGLPPPTASSTPPSATTPQAQPNFQAQNTPTPPAMQGYGAPPVQAPPPINSLPPGFGLPFMPPGFPPNSHPLPGGMAPGYGMGPMIPPPGSFGNYHDPAPQIPKMPSAMSGRPSAETPDPTPVSNFGYPPNGNPSPAPIEAKARPAPTMTKEEVTAGIDAMWESLAAQKAAGVTNPQIPGLQPNNPPASISPAPPTDGPTPTQAKADTKAKGKLDSRVPQHSILLVSDNLVSPEEKRARAGRYQPKPKSSTMPTFTLTQGVAGAVDA</sequence>